<dbReference type="AlphaFoldDB" id="A0AAV0VSN8"/>
<evidence type="ECO:0000313" key="4">
    <source>
        <dbReference type="Proteomes" id="UP001160148"/>
    </source>
</evidence>
<keyword evidence="4" id="KW-1185">Reference proteome</keyword>
<feature type="compositionally biased region" description="Polar residues" evidence="1">
    <location>
        <begin position="576"/>
        <end position="595"/>
    </location>
</feature>
<keyword evidence="2" id="KW-0732">Signal</keyword>
<evidence type="ECO:0000313" key="3">
    <source>
        <dbReference type="EMBL" id="CAI6346620.1"/>
    </source>
</evidence>
<accession>A0AAV0VSN8</accession>
<sequence>MNSMRLLILLTFILYETQSAPSIKPLTFLKSLISKHLPSTTEQPLSEEEIYPAYKCESVEDGAIDDSVIEWNRQVFLVNEKPILIEVGNVGQIQKENHNEDLIVSPEISPEVNCEENAEINPELNLEVNPEGHFEENPKFSPEEEHKNVYEKDLNTQWLLGENTSEKLPEINVGTPSIKDKIINKINIIKSKLKFKNRLNIPISESVEENNNNVGFTSVKPITTLEPITTGKPTTVHHISTVQPVTTGHQYTTTVQPFTSTHPAISAQYDTTVKPESYNIPDVQVNYGIESQEPIVTIPTQNQMPLQPQQIYYPDLYYTPWLNNCPPPLSHQICYRQNNYYAQSPKFTNTLNANQFTLYNTPYNTPEYQNQKNNNGLTKVINYIKIDATQRVNPIKPNQDQQWIHYTYDNPKPTNENPISYYYNSPTANTESQPEIIFPSSDGVDSSSTMQPIDTIWTSSWDPQSESNVEGSRYPLRGDIQFGEDVNPNTNYDQPEGDSSEYTLKERRNVGHYSSDSKLGKPVSERAETLTPANNIEISAVTETKTPITKIEIPIANIEKPVPKMENPDVKIETPAVTSIETPHLESNNFNTGVE</sequence>
<feature type="signal peptide" evidence="2">
    <location>
        <begin position="1"/>
        <end position="19"/>
    </location>
</feature>
<protein>
    <submittedName>
        <fullName evidence="3">Uncharacterized protein</fullName>
    </submittedName>
</protein>
<feature type="region of interest" description="Disordered" evidence="1">
    <location>
        <begin position="478"/>
        <end position="530"/>
    </location>
</feature>
<feature type="chain" id="PRO_5043606230" evidence="2">
    <location>
        <begin position="20"/>
        <end position="595"/>
    </location>
</feature>
<dbReference type="Proteomes" id="UP001160148">
    <property type="component" value="Unassembled WGS sequence"/>
</dbReference>
<evidence type="ECO:0000256" key="1">
    <source>
        <dbReference type="SAM" id="MobiDB-lite"/>
    </source>
</evidence>
<comment type="caution">
    <text evidence="3">The sequence shown here is derived from an EMBL/GenBank/DDBJ whole genome shotgun (WGS) entry which is preliminary data.</text>
</comment>
<proteinExistence type="predicted"/>
<feature type="region of interest" description="Disordered" evidence="1">
    <location>
        <begin position="574"/>
        <end position="595"/>
    </location>
</feature>
<name>A0AAV0VSN8_9HEMI</name>
<reference evidence="3 4" key="1">
    <citation type="submission" date="2023-01" db="EMBL/GenBank/DDBJ databases">
        <authorList>
            <person name="Whitehead M."/>
        </authorList>
    </citation>
    <scope>NUCLEOTIDE SEQUENCE [LARGE SCALE GENOMIC DNA]</scope>
</reference>
<gene>
    <name evidence="3" type="ORF">MEUPH1_LOCUS3511</name>
</gene>
<dbReference type="EMBL" id="CARXXK010000001">
    <property type="protein sequence ID" value="CAI6346620.1"/>
    <property type="molecule type" value="Genomic_DNA"/>
</dbReference>
<evidence type="ECO:0000256" key="2">
    <source>
        <dbReference type="SAM" id="SignalP"/>
    </source>
</evidence>
<organism evidence="3 4">
    <name type="scientific">Macrosiphum euphorbiae</name>
    <name type="common">potato aphid</name>
    <dbReference type="NCBI Taxonomy" id="13131"/>
    <lineage>
        <taxon>Eukaryota</taxon>
        <taxon>Metazoa</taxon>
        <taxon>Ecdysozoa</taxon>
        <taxon>Arthropoda</taxon>
        <taxon>Hexapoda</taxon>
        <taxon>Insecta</taxon>
        <taxon>Pterygota</taxon>
        <taxon>Neoptera</taxon>
        <taxon>Paraneoptera</taxon>
        <taxon>Hemiptera</taxon>
        <taxon>Sternorrhyncha</taxon>
        <taxon>Aphidomorpha</taxon>
        <taxon>Aphidoidea</taxon>
        <taxon>Aphididae</taxon>
        <taxon>Macrosiphini</taxon>
        <taxon>Macrosiphum</taxon>
    </lineage>
</organism>